<dbReference type="InterPro" id="IPR032675">
    <property type="entry name" value="LRR_dom_sf"/>
</dbReference>
<comment type="caution">
    <text evidence="2">The sequence shown here is derived from an EMBL/GenBank/DDBJ whole genome shotgun (WGS) entry which is preliminary data.</text>
</comment>
<sequence>MATLQEILNNKYSSNKGTEEIRLENQGSPTGALDLKEYVNLKQLHLFGNGIDSENYLKIIQSIPNKDKIIQFGLGGNKISDPRFDYVGANFPNLEWLSIGNISDDTSMKGLEKLKKLKELYVGAGEKKFKDMEYLPISLTSYNDVKTEGDFFKGLKTEAYKREATARKPYTELNKYLVDNYGKIVNDPFLLTFKDTRTLEEKITALEKGKADLATERDTLKTDNAKKDTALAEKDNTISNLNQQIAKATTVDEEKLKLLQNELTKKNELIAQLNQYKEEILKTKRVNVKKELTLFYQRIGLDDDPLKKKYNGDFISIINEKLTLDNEENMKKAFKVVACICATEKAQDKENNSFYLDIIAKRQEYKKEFDGLIGKYKQTKKTIEVRGLTGQSTVSLSAKDLAEERTIFQISKKEGIKEKFKGYLDLLKKEYPGTKEAIEKIENEQEVKENFENYSDGTNTED</sequence>
<keyword evidence="1" id="KW-0175">Coiled coil</keyword>
<dbReference type="SUPFAM" id="SSF52047">
    <property type="entry name" value="RNI-like"/>
    <property type="match status" value="1"/>
</dbReference>
<keyword evidence="3" id="KW-1185">Reference proteome</keyword>
<feature type="coiled-coil region" evidence="1">
    <location>
        <begin position="231"/>
        <end position="286"/>
    </location>
</feature>
<organism evidence="2 3">
    <name type="scientific">Funneliformis geosporum</name>
    <dbReference type="NCBI Taxonomy" id="1117311"/>
    <lineage>
        <taxon>Eukaryota</taxon>
        <taxon>Fungi</taxon>
        <taxon>Fungi incertae sedis</taxon>
        <taxon>Mucoromycota</taxon>
        <taxon>Glomeromycotina</taxon>
        <taxon>Glomeromycetes</taxon>
        <taxon>Glomerales</taxon>
        <taxon>Glomeraceae</taxon>
        <taxon>Funneliformis</taxon>
    </lineage>
</organism>
<accession>A0A9W4SMP5</accession>
<dbReference type="Proteomes" id="UP001153678">
    <property type="component" value="Unassembled WGS sequence"/>
</dbReference>
<dbReference type="Gene3D" id="3.80.10.10">
    <property type="entry name" value="Ribonuclease Inhibitor"/>
    <property type="match status" value="1"/>
</dbReference>
<reference evidence="2" key="1">
    <citation type="submission" date="2022-08" db="EMBL/GenBank/DDBJ databases">
        <authorList>
            <person name="Kallberg Y."/>
            <person name="Tangrot J."/>
            <person name="Rosling A."/>
        </authorList>
    </citation>
    <scope>NUCLEOTIDE SEQUENCE</scope>
    <source>
        <strain evidence="2">Wild A</strain>
    </source>
</reference>
<name>A0A9W4SMP5_9GLOM</name>
<evidence type="ECO:0000313" key="2">
    <source>
        <dbReference type="EMBL" id="CAI2174712.1"/>
    </source>
</evidence>
<proteinExistence type="predicted"/>
<gene>
    <name evidence="2" type="ORF">FWILDA_LOCUS6729</name>
</gene>
<dbReference type="EMBL" id="CAMKVN010001249">
    <property type="protein sequence ID" value="CAI2174712.1"/>
    <property type="molecule type" value="Genomic_DNA"/>
</dbReference>
<evidence type="ECO:0000313" key="3">
    <source>
        <dbReference type="Proteomes" id="UP001153678"/>
    </source>
</evidence>
<dbReference type="AlphaFoldDB" id="A0A9W4SMP5"/>
<evidence type="ECO:0000256" key="1">
    <source>
        <dbReference type="SAM" id="Coils"/>
    </source>
</evidence>
<protein>
    <submittedName>
        <fullName evidence="2">1726_t:CDS:1</fullName>
    </submittedName>
</protein>